<evidence type="ECO:0000256" key="7">
    <source>
        <dbReference type="HAMAP-Rule" id="MF_01023"/>
    </source>
</evidence>
<dbReference type="Proteomes" id="UP000315636">
    <property type="component" value="Unassembled WGS sequence"/>
</dbReference>
<dbReference type="Gene3D" id="3.40.640.10">
    <property type="entry name" value="Type I PLP-dependent aspartate aminotransferase-like (Major domain)"/>
    <property type="match status" value="1"/>
</dbReference>
<gene>
    <name evidence="7" type="primary">hisC</name>
    <name evidence="9" type="ORF">SAMN06264849_101582</name>
</gene>
<keyword evidence="6 7" id="KW-0368">Histidine biosynthesis</keyword>
<evidence type="ECO:0000313" key="9">
    <source>
        <dbReference type="EMBL" id="SMO42815.1"/>
    </source>
</evidence>
<dbReference type="NCBIfam" id="TIGR01141">
    <property type="entry name" value="hisC"/>
    <property type="match status" value="1"/>
</dbReference>
<evidence type="ECO:0000256" key="2">
    <source>
        <dbReference type="ARBA" id="ARBA00011738"/>
    </source>
</evidence>
<dbReference type="InterPro" id="IPR050106">
    <property type="entry name" value="HistidinolP_aminotransfase"/>
</dbReference>
<dbReference type="CDD" id="cd00609">
    <property type="entry name" value="AAT_like"/>
    <property type="match status" value="1"/>
</dbReference>
<evidence type="ECO:0000256" key="3">
    <source>
        <dbReference type="ARBA" id="ARBA00022576"/>
    </source>
</evidence>
<dbReference type="SUPFAM" id="SSF53383">
    <property type="entry name" value="PLP-dependent transferases"/>
    <property type="match status" value="1"/>
</dbReference>
<keyword evidence="7" id="KW-0028">Amino-acid biosynthesis</keyword>
<dbReference type="AlphaFoldDB" id="A0A521B6X9"/>
<keyword evidence="10" id="KW-1185">Reference proteome</keyword>
<feature type="modified residue" description="N6-(pyridoxal phosphate)lysine" evidence="7">
    <location>
        <position position="222"/>
    </location>
</feature>
<dbReference type="EC" id="2.6.1.9" evidence="7"/>
<evidence type="ECO:0000256" key="5">
    <source>
        <dbReference type="ARBA" id="ARBA00022898"/>
    </source>
</evidence>
<evidence type="ECO:0000256" key="1">
    <source>
        <dbReference type="ARBA" id="ARBA00001933"/>
    </source>
</evidence>
<accession>A0A521B6X9</accession>
<feature type="domain" description="Aminotransferase class I/classII large" evidence="8">
    <location>
        <begin position="30"/>
        <end position="352"/>
    </location>
</feature>
<evidence type="ECO:0000256" key="6">
    <source>
        <dbReference type="ARBA" id="ARBA00023102"/>
    </source>
</evidence>
<evidence type="ECO:0000256" key="4">
    <source>
        <dbReference type="ARBA" id="ARBA00022679"/>
    </source>
</evidence>
<comment type="similarity">
    <text evidence="7">Belongs to the class-II pyridoxal-phosphate-dependent aminotransferase family. Histidinol-phosphate aminotransferase subfamily.</text>
</comment>
<keyword evidence="4 7" id="KW-0808">Transferase</keyword>
<organism evidence="9 10">
    <name type="scientific">Melghirimyces algeriensis</name>
    <dbReference type="NCBI Taxonomy" id="910412"/>
    <lineage>
        <taxon>Bacteria</taxon>
        <taxon>Bacillati</taxon>
        <taxon>Bacillota</taxon>
        <taxon>Bacilli</taxon>
        <taxon>Bacillales</taxon>
        <taxon>Thermoactinomycetaceae</taxon>
        <taxon>Melghirimyces</taxon>
    </lineage>
</organism>
<dbReference type="GO" id="GO:0000105">
    <property type="term" value="P:L-histidine biosynthetic process"/>
    <property type="evidence" value="ECO:0007669"/>
    <property type="project" value="UniProtKB-UniRule"/>
</dbReference>
<dbReference type="GO" id="GO:0030170">
    <property type="term" value="F:pyridoxal phosphate binding"/>
    <property type="evidence" value="ECO:0007669"/>
    <property type="project" value="InterPro"/>
</dbReference>
<comment type="pathway">
    <text evidence="7">Amino-acid biosynthesis; L-histidine biosynthesis; L-histidine from 5-phospho-alpha-D-ribose 1-diphosphate: step 7/9.</text>
</comment>
<sequence length="368" mass="41463">MKPKSTLQGLSVYQPGKPLEEVKRELGLSQVIKLASNENPFGCSPQVWNALREEEHHTAMYPEGLAPQLREKLAVYHKVHPETIIFGNGSDEVVQLIARSFMEPGKESVMADITFPRYKTQVLIEGGIPVEVPLKDGVHDLEKMADAITDRTQIVWICNPNNPTGTIVSHQELELFLDRIPKHVLVVVDEAYQEYVDDSSYPDTLSLLEKDPRLIILRTFSKIYGLAAFRIGYGIASESIVTELNKVREPFNTNRIAQRAASAALEDQDFIQRCHQANQEGKKQIQEQLDEWGLFSFPAQGNFILMDTGRSADSVFQCLLHKGIIVRSGRALGYPTYIRVTIGSQEQNHLFLKGLASCLDKPFRDRMS</sequence>
<protein>
    <recommendedName>
        <fullName evidence="7">Histidinol-phosphate aminotransferase</fullName>
        <ecNumber evidence="7">2.6.1.9</ecNumber>
    </recommendedName>
    <alternativeName>
        <fullName evidence="7">Imidazole acetol-phosphate transaminase</fullName>
    </alternativeName>
</protein>
<dbReference type="RefSeq" id="WP_142504238.1">
    <property type="nucleotide sequence ID" value="NZ_FXTI01000001.1"/>
</dbReference>
<keyword evidence="3 7" id="KW-0032">Aminotransferase</keyword>
<dbReference type="UniPathway" id="UPA00031">
    <property type="reaction ID" value="UER00012"/>
</dbReference>
<dbReference type="InterPro" id="IPR015421">
    <property type="entry name" value="PyrdxlP-dep_Trfase_major"/>
</dbReference>
<comment type="subunit">
    <text evidence="2 7">Homodimer.</text>
</comment>
<dbReference type="HAMAP" id="MF_01023">
    <property type="entry name" value="HisC_aminotrans_2"/>
    <property type="match status" value="1"/>
</dbReference>
<dbReference type="InterPro" id="IPR015424">
    <property type="entry name" value="PyrdxlP-dep_Trfase"/>
</dbReference>
<dbReference type="OrthoDB" id="9813612at2"/>
<dbReference type="Gene3D" id="3.90.1150.10">
    <property type="entry name" value="Aspartate Aminotransferase, domain 1"/>
    <property type="match status" value="1"/>
</dbReference>
<evidence type="ECO:0000313" key="10">
    <source>
        <dbReference type="Proteomes" id="UP000315636"/>
    </source>
</evidence>
<comment type="cofactor">
    <cofactor evidence="1 7">
        <name>pyridoxal 5'-phosphate</name>
        <dbReference type="ChEBI" id="CHEBI:597326"/>
    </cofactor>
</comment>
<dbReference type="GO" id="GO:0004400">
    <property type="term" value="F:histidinol-phosphate transaminase activity"/>
    <property type="evidence" value="ECO:0007669"/>
    <property type="project" value="UniProtKB-UniRule"/>
</dbReference>
<dbReference type="EMBL" id="FXTI01000001">
    <property type="protein sequence ID" value="SMO42815.1"/>
    <property type="molecule type" value="Genomic_DNA"/>
</dbReference>
<comment type="catalytic activity">
    <reaction evidence="7">
        <text>L-histidinol phosphate + 2-oxoglutarate = 3-(imidazol-4-yl)-2-oxopropyl phosphate + L-glutamate</text>
        <dbReference type="Rhea" id="RHEA:23744"/>
        <dbReference type="ChEBI" id="CHEBI:16810"/>
        <dbReference type="ChEBI" id="CHEBI:29985"/>
        <dbReference type="ChEBI" id="CHEBI:57766"/>
        <dbReference type="ChEBI" id="CHEBI:57980"/>
        <dbReference type="EC" id="2.6.1.9"/>
    </reaction>
</comment>
<name>A0A521B6X9_9BACL</name>
<dbReference type="InterPro" id="IPR015422">
    <property type="entry name" value="PyrdxlP-dep_Trfase_small"/>
</dbReference>
<dbReference type="PANTHER" id="PTHR43643:SF3">
    <property type="entry name" value="HISTIDINOL-PHOSPHATE AMINOTRANSFERASE"/>
    <property type="match status" value="1"/>
</dbReference>
<dbReference type="Pfam" id="PF00155">
    <property type="entry name" value="Aminotran_1_2"/>
    <property type="match status" value="1"/>
</dbReference>
<dbReference type="PANTHER" id="PTHR43643">
    <property type="entry name" value="HISTIDINOL-PHOSPHATE AMINOTRANSFERASE 2"/>
    <property type="match status" value="1"/>
</dbReference>
<dbReference type="InterPro" id="IPR005861">
    <property type="entry name" value="HisP_aminotrans"/>
</dbReference>
<dbReference type="InterPro" id="IPR004839">
    <property type="entry name" value="Aminotransferase_I/II_large"/>
</dbReference>
<keyword evidence="5 7" id="KW-0663">Pyridoxal phosphate</keyword>
<reference evidence="9 10" key="1">
    <citation type="submission" date="2017-05" db="EMBL/GenBank/DDBJ databases">
        <authorList>
            <person name="Varghese N."/>
            <person name="Submissions S."/>
        </authorList>
    </citation>
    <scope>NUCLEOTIDE SEQUENCE [LARGE SCALE GENOMIC DNA]</scope>
    <source>
        <strain evidence="9 10">DSM 45474</strain>
    </source>
</reference>
<proteinExistence type="inferred from homology"/>
<evidence type="ECO:0000259" key="8">
    <source>
        <dbReference type="Pfam" id="PF00155"/>
    </source>
</evidence>